<dbReference type="Gene3D" id="3.40.50.1820">
    <property type="entry name" value="alpha/beta hydrolase"/>
    <property type="match status" value="1"/>
</dbReference>
<dbReference type="Pfam" id="PF09752">
    <property type="entry name" value="ABHD18"/>
    <property type="match status" value="1"/>
</dbReference>
<protein>
    <submittedName>
        <fullName evidence="1">Uncharacterized protein</fullName>
    </submittedName>
</protein>
<comment type="caution">
    <text evidence="1">The sequence shown here is derived from an EMBL/GenBank/DDBJ whole genome shotgun (WGS) entry which is preliminary data.</text>
</comment>
<dbReference type="SUPFAM" id="SSF53474">
    <property type="entry name" value="alpha/beta-Hydrolases"/>
    <property type="match status" value="1"/>
</dbReference>
<evidence type="ECO:0000313" key="1">
    <source>
        <dbReference type="EMBL" id="KUG20709.1"/>
    </source>
</evidence>
<sequence>MRQRIRTALDLYAHAQDERREAQRRWNDAFWREGEAAPPPRADLVALETERRAASERCVKPTAMFGFLADEEFVPPVKFRLPGPEEVFSRWKDVLADPEALYAAPETMPDVEASQRVPGPSGPEYIVRFRSPSRFTGDTAYARIYEPEKASGGLPTLIYGGGFGMMYDQLTYWPEEEYMGRYLAARGYRVILIESPWHGRRTLPGYYSGEPYLANAPAGLFQLYSAQVQETAVLIQWARSIGAPVVGVGGMSLGGTVAQQVAGRCGSWPDSMKPDMVFLGASSSHLDQVVLHDELSHALGLDRAIRAAGWTEENLADLTPVLDPPQRPGIPPEKIFAFLGLQDTYIPYRRSREMLRDWDVPEENIVSWDTGHFGILVRIIRTSEFQERIMQAMRGIERGQQEPERR</sequence>
<organism evidence="1">
    <name type="scientific">hydrocarbon metagenome</name>
    <dbReference type="NCBI Taxonomy" id="938273"/>
    <lineage>
        <taxon>unclassified sequences</taxon>
        <taxon>metagenomes</taxon>
        <taxon>ecological metagenomes</taxon>
    </lineage>
</organism>
<reference evidence="1" key="1">
    <citation type="journal article" date="2015" name="Proc. Natl. Acad. Sci. U.S.A.">
        <title>Networks of energetic and metabolic interactions define dynamics in microbial communities.</title>
        <authorList>
            <person name="Embree M."/>
            <person name="Liu J.K."/>
            <person name="Al-Bassam M.M."/>
            <person name="Zengler K."/>
        </authorList>
    </citation>
    <scope>NUCLEOTIDE SEQUENCE</scope>
</reference>
<dbReference type="InterPro" id="IPR029058">
    <property type="entry name" value="AB_hydrolase_fold"/>
</dbReference>
<dbReference type="InterPro" id="IPR019149">
    <property type="entry name" value="ABHD18"/>
</dbReference>
<dbReference type="AlphaFoldDB" id="A0A0W8FIH3"/>
<name>A0A0W8FIH3_9ZZZZ</name>
<proteinExistence type="predicted"/>
<gene>
    <name evidence="1" type="ORF">ASZ90_009553</name>
</gene>
<accession>A0A0W8FIH3</accession>
<dbReference type="EMBL" id="LNQE01001152">
    <property type="protein sequence ID" value="KUG20709.1"/>
    <property type="molecule type" value="Genomic_DNA"/>
</dbReference>